<protein>
    <submittedName>
        <fullName evidence="1">Uncharacterized protein</fullName>
    </submittedName>
</protein>
<organism evidence="1 2">
    <name type="scientific">Gardnerella vaginalis 1500E</name>
    <dbReference type="NCBI Taxonomy" id="698957"/>
    <lineage>
        <taxon>Bacteria</taxon>
        <taxon>Bacillati</taxon>
        <taxon>Actinomycetota</taxon>
        <taxon>Actinomycetes</taxon>
        <taxon>Bifidobacteriales</taxon>
        <taxon>Bifidobacteriaceae</taxon>
        <taxon>Gardnerella</taxon>
    </lineage>
</organism>
<name>I4M0A2_GARVA</name>
<reference evidence="1 2" key="1">
    <citation type="journal article" date="2012" name="J. Bacteriol.">
        <title>Comparative Genomic Analyses of 17 Clinical Isolates of Gardnerella vaginalis Provide Evidence of Multiple Genetically Isolated Clades Consistent with Subspeciation into Genovars.</title>
        <authorList>
            <person name="Ahmed A."/>
            <person name="Earl J."/>
            <person name="Retchless A."/>
            <person name="Hillier S."/>
            <person name="Rabe L."/>
            <person name="Cherpes T."/>
            <person name="Powell E."/>
            <person name="Janto B."/>
            <person name="Eutsey R."/>
            <person name="Hiller N.L."/>
            <person name="Boissy R."/>
            <person name="Dahlgreen M."/>
            <person name="Hall B."/>
            <person name="Costerton J."/>
            <person name="Post J.C."/>
            <person name="Hu F."/>
            <person name="Ehrlich G."/>
        </authorList>
    </citation>
    <scope>NUCLEOTIDE SEQUENCE [LARGE SCALE GENOMIC DNA]</scope>
    <source>
        <strain evidence="1 2">1500E</strain>
    </source>
</reference>
<proteinExistence type="predicted"/>
<evidence type="ECO:0000313" key="1">
    <source>
        <dbReference type="EMBL" id="EIK82642.1"/>
    </source>
</evidence>
<accession>I4M0A2</accession>
<gene>
    <name evidence="1" type="ORF">CGSMWGv1500E_03559</name>
</gene>
<dbReference type="Proteomes" id="UP000032875">
    <property type="component" value="Unassembled WGS sequence"/>
</dbReference>
<comment type="caution">
    <text evidence="1">The sequence shown here is derived from an EMBL/GenBank/DDBJ whole genome shotgun (WGS) entry which is preliminary data.</text>
</comment>
<evidence type="ECO:0000313" key="2">
    <source>
        <dbReference type="Proteomes" id="UP000032875"/>
    </source>
</evidence>
<sequence>MLHLIVCDLTVEEHIMCQDEYLLYILSFIFVVFQPDIVSANAKHLAHQSDHDKERTGVHAGNRIIDNHDFVLARIYLSLAAA</sequence>
<dbReference type="AlphaFoldDB" id="I4M0A2"/>
<dbReference type="EMBL" id="ADES01000012">
    <property type="protein sequence ID" value="EIK82642.1"/>
    <property type="molecule type" value="Genomic_DNA"/>
</dbReference>